<evidence type="ECO:0000313" key="2">
    <source>
        <dbReference type="EMBL" id="EAQ90000.1"/>
    </source>
</evidence>
<feature type="compositionally biased region" description="Polar residues" evidence="1">
    <location>
        <begin position="178"/>
        <end position="192"/>
    </location>
</feature>
<reference evidence="3" key="1">
    <citation type="journal article" date="2015" name="Genome Announc.">
        <title>Draft genome sequence of the cellulolytic fungus Chaetomium globosum.</title>
        <authorList>
            <person name="Cuomo C.A."/>
            <person name="Untereiner W.A."/>
            <person name="Ma L.-J."/>
            <person name="Grabherr M."/>
            <person name="Birren B.W."/>
        </authorList>
    </citation>
    <scope>NUCLEOTIDE SEQUENCE [LARGE SCALE GENOMIC DNA]</scope>
    <source>
        <strain evidence="3">ATCC 6205 / CBS 148.51 / DSM 1962 / NBRC 6347 / NRRL 1970</strain>
    </source>
</reference>
<feature type="region of interest" description="Disordered" evidence="1">
    <location>
        <begin position="76"/>
        <end position="107"/>
    </location>
</feature>
<feature type="region of interest" description="Disordered" evidence="1">
    <location>
        <begin position="173"/>
        <end position="192"/>
    </location>
</feature>
<accession>Q2H3Z6</accession>
<gene>
    <name evidence="2" type="ORF">CHGG_06619</name>
</gene>
<dbReference type="VEuPathDB" id="FungiDB:CHGG_06619"/>
<dbReference type="HOGENOM" id="CLU_1415003_0_0_1"/>
<dbReference type="AlphaFoldDB" id="Q2H3Z6"/>
<name>Q2H3Z6_CHAGB</name>
<evidence type="ECO:0000256" key="1">
    <source>
        <dbReference type="SAM" id="MobiDB-lite"/>
    </source>
</evidence>
<dbReference type="EMBL" id="CH408031">
    <property type="protein sequence ID" value="EAQ90000.1"/>
    <property type="molecule type" value="Genomic_DNA"/>
</dbReference>
<dbReference type="Proteomes" id="UP000001056">
    <property type="component" value="Unassembled WGS sequence"/>
</dbReference>
<dbReference type="GeneID" id="4390575"/>
<organism evidence="2 3">
    <name type="scientific">Chaetomium globosum (strain ATCC 6205 / CBS 148.51 / DSM 1962 / NBRC 6347 / NRRL 1970)</name>
    <name type="common">Soil fungus</name>
    <dbReference type="NCBI Taxonomy" id="306901"/>
    <lineage>
        <taxon>Eukaryota</taxon>
        <taxon>Fungi</taxon>
        <taxon>Dikarya</taxon>
        <taxon>Ascomycota</taxon>
        <taxon>Pezizomycotina</taxon>
        <taxon>Sordariomycetes</taxon>
        <taxon>Sordariomycetidae</taxon>
        <taxon>Sordariales</taxon>
        <taxon>Chaetomiaceae</taxon>
        <taxon>Chaetomium</taxon>
    </lineage>
</organism>
<proteinExistence type="predicted"/>
<feature type="compositionally biased region" description="Gly residues" evidence="1">
    <location>
        <begin position="93"/>
        <end position="102"/>
    </location>
</feature>
<keyword evidence="3" id="KW-1185">Reference proteome</keyword>
<evidence type="ECO:0000313" key="3">
    <source>
        <dbReference type="Proteomes" id="UP000001056"/>
    </source>
</evidence>
<sequence length="192" mass="20860">MEKWRNGELEVKCSAQSAPADTMAFGERQVSVKYTTYQNKVIIEEDGREKGVEKDGLLMMDSSVFPYDVAAAGVGSQAQRRMRNTPAPNSVGHGRGGQGQGFKGSPEPVPATEVVAWGKGGSWKRRNFLLGSRCGPRSQFRRLPGVGVPARARDVLVFTRHVCFVACSSSCRHHPSRLGSQQPGFVTQHGVS</sequence>
<dbReference type="InParanoid" id="Q2H3Z6"/>
<dbReference type="RefSeq" id="XP_001222714.1">
    <property type="nucleotide sequence ID" value="XM_001222713.1"/>
</dbReference>
<protein>
    <submittedName>
        <fullName evidence="2">Uncharacterized protein</fullName>
    </submittedName>
</protein>